<dbReference type="EMBL" id="QWKH01000116">
    <property type="protein sequence ID" value="NBI35408.1"/>
    <property type="molecule type" value="Genomic_DNA"/>
</dbReference>
<name>A0A7C9NDK4_9BACT</name>
<reference evidence="2" key="1">
    <citation type="submission" date="2018-08" db="EMBL/GenBank/DDBJ databases">
        <title>Murine metabolic-syndrome-specific gut microbial biobank.</title>
        <authorList>
            <person name="Liu C."/>
        </authorList>
    </citation>
    <scope>NUCLEOTIDE SEQUENCE [LARGE SCALE GENOMIC DNA]</scope>
    <source>
        <strain evidence="2">Z82</strain>
    </source>
</reference>
<sequence length="315" mass="34326">MDIAAGWASAAKALCDDGSRLDNVLRAAADGMLREETAEGREVYRGRAADVLQAEHSATVTAARDAADGIWKASLGYDPAEHGHESGYGLFHQRVYDSAACLFDGPGGPADFSKSVRWWLAGEYDRAYDKAMEDNQTSLGDPGVRYAHVPTSPKPCEECCAIAANGFAYRKPFRLHSSCRCVIMAGRADTEVEGYDPDEYYYAYRGMGKCVIPDAKLAGYALNPGHPAGKHKAKVFGETLGITAADADYLAFKTYVAAGKDSPSYRSTDEHGDRYICDFILRGLRGKSNVEKTIRAAWIFRAESGKLQLTTIYVK</sequence>
<dbReference type="InterPro" id="IPR049250">
    <property type="entry name" value="DUF6883"/>
</dbReference>
<feature type="domain" description="DUF6883" evidence="1">
    <location>
        <begin position="209"/>
        <end position="315"/>
    </location>
</feature>
<evidence type="ECO:0000259" key="1">
    <source>
        <dbReference type="Pfam" id="PF21814"/>
    </source>
</evidence>
<organism evidence="2">
    <name type="scientific">Muribaculaceae bacterium Z82</name>
    <dbReference type="NCBI Taxonomy" id="2304548"/>
    <lineage>
        <taxon>Bacteria</taxon>
        <taxon>Pseudomonadati</taxon>
        <taxon>Bacteroidota</taxon>
        <taxon>Bacteroidia</taxon>
        <taxon>Bacteroidales</taxon>
        <taxon>Muribaculaceae</taxon>
    </lineage>
</organism>
<gene>
    <name evidence="2" type="ORF">D1639_10305</name>
</gene>
<dbReference type="AlphaFoldDB" id="A0A7C9NDK4"/>
<proteinExistence type="predicted"/>
<protein>
    <recommendedName>
        <fullName evidence="1">DUF6883 domain-containing protein</fullName>
    </recommendedName>
</protein>
<accession>A0A7C9NDK4</accession>
<dbReference type="Pfam" id="PF25310">
    <property type="entry name" value="VG15"/>
    <property type="match status" value="1"/>
</dbReference>
<dbReference type="InterPro" id="IPR057369">
    <property type="entry name" value="VG15"/>
</dbReference>
<comment type="caution">
    <text evidence="2">The sequence shown here is derived from an EMBL/GenBank/DDBJ whole genome shotgun (WGS) entry which is preliminary data.</text>
</comment>
<evidence type="ECO:0000313" key="2">
    <source>
        <dbReference type="EMBL" id="NBI35408.1"/>
    </source>
</evidence>
<dbReference type="Pfam" id="PF21814">
    <property type="entry name" value="DUF6883"/>
    <property type="match status" value="1"/>
</dbReference>